<dbReference type="EMBL" id="OV651827">
    <property type="protein sequence ID" value="CAH1103722.1"/>
    <property type="molecule type" value="Genomic_DNA"/>
</dbReference>
<proteinExistence type="predicted"/>
<feature type="domain" description="Exuperantia RNAse H-like" evidence="1">
    <location>
        <begin position="1"/>
        <end position="49"/>
    </location>
</feature>
<dbReference type="Proteomes" id="UP001153636">
    <property type="component" value="Chromosome 15"/>
</dbReference>
<accession>A0A9P0CHU2</accession>
<sequence>MLLESLRRYQMLERFSKVVKGFANGFNKAQMKCANTIKSFNLHLMSKMLLNRGAEHFNSAVDRAPASFDIAAHLAQEERTDLAGEEVAKEYADNEFNLIDVVCPYVNPARRTNFMTRNNC</sequence>
<gene>
    <name evidence="2" type="ORF">PSYICH_LOCUS4868</name>
</gene>
<evidence type="ECO:0000313" key="2">
    <source>
        <dbReference type="EMBL" id="CAH1103722.1"/>
    </source>
</evidence>
<evidence type="ECO:0000313" key="3">
    <source>
        <dbReference type="Proteomes" id="UP001153636"/>
    </source>
</evidence>
<organism evidence="2 3">
    <name type="scientific">Psylliodes chrysocephalus</name>
    <dbReference type="NCBI Taxonomy" id="3402493"/>
    <lineage>
        <taxon>Eukaryota</taxon>
        <taxon>Metazoa</taxon>
        <taxon>Ecdysozoa</taxon>
        <taxon>Arthropoda</taxon>
        <taxon>Hexapoda</taxon>
        <taxon>Insecta</taxon>
        <taxon>Pterygota</taxon>
        <taxon>Neoptera</taxon>
        <taxon>Endopterygota</taxon>
        <taxon>Coleoptera</taxon>
        <taxon>Polyphaga</taxon>
        <taxon>Cucujiformia</taxon>
        <taxon>Chrysomeloidea</taxon>
        <taxon>Chrysomelidae</taxon>
        <taxon>Galerucinae</taxon>
        <taxon>Alticini</taxon>
        <taxon>Psylliodes</taxon>
    </lineage>
</organism>
<evidence type="ECO:0000259" key="1">
    <source>
        <dbReference type="Pfam" id="PF22123"/>
    </source>
</evidence>
<dbReference type="AlphaFoldDB" id="A0A9P0CHU2"/>
<dbReference type="InterPro" id="IPR054362">
    <property type="entry name" value="Exu_RNase_H-like"/>
</dbReference>
<keyword evidence="3" id="KW-1185">Reference proteome</keyword>
<dbReference type="Pfam" id="PF22123">
    <property type="entry name" value="Exu_RNase_H_like"/>
    <property type="match status" value="1"/>
</dbReference>
<dbReference type="OrthoDB" id="8251179at2759"/>
<reference evidence="2" key="1">
    <citation type="submission" date="2022-01" db="EMBL/GenBank/DDBJ databases">
        <authorList>
            <person name="King R."/>
        </authorList>
    </citation>
    <scope>NUCLEOTIDE SEQUENCE</scope>
</reference>
<protein>
    <recommendedName>
        <fullName evidence="1">Exuperantia RNAse H-like domain-containing protein</fullName>
    </recommendedName>
</protein>
<name>A0A9P0CHU2_9CUCU</name>